<dbReference type="STRING" id="45076.Lwor_1507"/>
<evidence type="ECO:0000256" key="1">
    <source>
        <dbReference type="SAM" id="Phobius"/>
    </source>
</evidence>
<dbReference type="EMBL" id="LNZC01000012">
    <property type="protein sequence ID" value="KTD79993.1"/>
    <property type="molecule type" value="Genomic_DNA"/>
</dbReference>
<name>A0A0W1AF89_9GAMM</name>
<dbReference type="AlphaFoldDB" id="A0A0W1AF89"/>
<keyword evidence="3" id="KW-1185">Reference proteome</keyword>
<keyword evidence="1" id="KW-0472">Membrane</keyword>
<feature type="transmembrane region" description="Helical" evidence="1">
    <location>
        <begin position="69"/>
        <end position="86"/>
    </location>
</feature>
<accession>A0A0W1AF89</accession>
<protein>
    <recommendedName>
        <fullName evidence="4">DUF883 domain-containing protein</fullName>
    </recommendedName>
</protein>
<comment type="caution">
    <text evidence="2">The sequence shown here is derived from an EMBL/GenBank/DDBJ whole genome shotgun (WGS) entry which is preliminary data.</text>
</comment>
<keyword evidence="1" id="KW-0812">Transmembrane</keyword>
<sequence length="88" mass="9557">MAATKSKVVNTNQKSQSAHVAAAAEELLHEGKKFAREVYHEGVNKVADAEETVKEYSDKLVQKIQEKPLTSVLVAAGVGMLLAAFFKK</sequence>
<dbReference type="OrthoDB" id="5640839at2"/>
<organism evidence="2 3">
    <name type="scientific">Legionella worsleiensis</name>
    <dbReference type="NCBI Taxonomy" id="45076"/>
    <lineage>
        <taxon>Bacteria</taxon>
        <taxon>Pseudomonadati</taxon>
        <taxon>Pseudomonadota</taxon>
        <taxon>Gammaproteobacteria</taxon>
        <taxon>Legionellales</taxon>
        <taxon>Legionellaceae</taxon>
        <taxon>Legionella</taxon>
    </lineage>
</organism>
<dbReference type="RefSeq" id="WP_058493290.1">
    <property type="nucleotide sequence ID" value="NZ_CBCRUR010000011.1"/>
</dbReference>
<evidence type="ECO:0000313" key="3">
    <source>
        <dbReference type="Proteomes" id="UP000054662"/>
    </source>
</evidence>
<proteinExistence type="predicted"/>
<keyword evidence="1" id="KW-1133">Transmembrane helix</keyword>
<dbReference type="Proteomes" id="UP000054662">
    <property type="component" value="Unassembled WGS sequence"/>
</dbReference>
<reference evidence="2 3" key="1">
    <citation type="submission" date="2015-11" db="EMBL/GenBank/DDBJ databases">
        <title>Genomic analysis of 38 Legionella species identifies large and diverse effector repertoires.</title>
        <authorList>
            <person name="Burstein D."/>
            <person name="Amaro F."/>
            <person name="Zusman T."/>
            <person name="Lifshitz Z."/>
            <person name="Cohen O."/>
            <person name="Gilbert J.A."/>
            <person name="Pupko T."/>
            <person name="Shuman H.A."/>
            <person name="Segal G."/>
        </authorList>
    </citation>
    <scope>NUCLEOTIDE SEQUENCE [LARGE SCALE GENOMIC DNA]</scope>
    <source>
        <strain evidence="2 3">ATCC 49508</strain>
    </source>
</reference>
<evidence type="ECO:0000313" key="2">
    <source>
        <dbReference type="EMBL" id="KTD79993.1"/>
    </source>
</evidence>
<dbReference type="PATRIC" id="fig|45076.6.peg.1636"/>
<gene>
    <name evidence="2" type="ORF">Lwor_1507</name>
</gene>
<evidence type="ECO:0008006" key="4">
    <source>
        <dbReference type="Google" id="ProtNLM"/>
    </source>
</evidence>